<keyword evidence="3" id="KW-0460">Magnesium</keyword>
<dbReference type="EMBL" id="BAABJX010000033">
    <property type="protein sequence ID" value="GAA4836604.1"/>
    <property type="molecule type" value="Genomic_DNA"/>
</dbReference>
<gene>
    <name evidence="6" type="ORF">GCM10023331_22270</name>
</gene>
<evidence type="ECO:0000313" key="7">
    <source>
        <dbReference type="Proteomes" id="UP001500298"/>
    </source>
</evidence>
<dbReference type="PRINTS" id="PR00502">
    <property type="entry name" value="NUDIXFAMILY"/>
</dbReference>
<evidence type="ECO:0000256" key="4">
    <source>
        <dbReference type="RuleBase" id="RU003476"/>
    </source>
</evidence>
<accession>A0ABP9D9X5</accession>
<keyword evidence="2 4" id="KW-0378">Hydrolase</keyword>
<dbReference type="PANTHER" id="PTHR43222:SF2">
    <property type="entry name" value="NUDIX HYDROLASE 23, CHLOROPLASTIC"/>
    <property type="match status" value="1"/>
</dbReference>
<dbReference type="GO" id="GO:0016787">
    <property type="term" value="F:hydrolase activity"/>
    <property type="evidence" value="ECO:0007669"/>
    <property type="project" value="UniProtKB-KW"/>
</dbReference>
<evidence type="ECO:0000313" key="6">
    <source>
        <dbReference type="EMBL" id="GAA4836604.1"/>
    </source>
</evidence>
<evidence type="ECO:0000256" key="1">
    <source>
        <dbReference type="ARBA" id="ARBA00001946"/>
    </source>
</evidence>
<evidence type="ECO:0000259" key="5">
    <source>
        <dbReference type="PROSITE" id="PS51462"/>
    </source>
</evidence>
<dbReference type="Gene3D" id="2.20.70.10">
    <property type="match status" value="1"/>
</dbReference>
<dbReference type="RefSeq" id="WP_345371783.1">
    <property type="nucleotide sequence ID" value="NZ_BAABJX010000033.1"/>
</dbReference>
<protein>
    <submittedName>
        <fullName evidence="6">NUDIX hydrolase</fullName>
    </submittedName>
</protein>
<reference evidence="7" key="1">
    <citation type="journal article" date="2019" name="Int. J. Syst. Evol. Microbiol.">
        <title>The Global Catalogue of Microorganisms (GCM) 10K type strain sequencing project: providing services to taxonomists for standard genome sequencing and annotation.</title>
        <authorList>
            <consortium name="The Broad Institute Genomics Platform"/>
            <consortium name="The Broad Institute Genome Sequencing Center for Infectious Disease"/>
            <person name="Wu L."/>
            <person name="Ma J."/>
        </authorList>
    </citation>
    <scope>NUCLEOTIDE SEQUENCE [LARGE SCALE GENOMIC DNA]</scope>
    <source>
        <strain evidence="7">JCM 18326</strain>
    </source>
</reference>
<dbReference type="InterPro" id="IPR020476">
    <property type="entry name" value="Nudix_hydrolase"/>
</dbReference>
<dbReference type="InterPro" id="IPR020084">
    <property type="entry name" value="NUDIX_hydrolase_CS"/>
</dbReference>
<dbReference type="PROSITE" id="PS00893">
    <property type="entry name" value="NUDIX_BOX"/>
    <property type="match status" value="1"/>
</dbReference>
<comment type="cofactor">
    <cofactor evidence="1">
        <name>Mg(2+)</name>
        <dbReference type="ChEBI" id="CHEBI:18420"/>
    </cofactor>
</comment>
<dbReference type="PROSITE" id="PS51462">
    <property type="entry name" value="NUDIX"/>
    <property type="match status" value="1"/>
</dbReference>
<dbReference type="Pfam" id="PF14803">
    <property type="entry name" value="Zn_ribbon_Nudix"/>
    <property type="match status" value="1"/>
</dbReference>
<dbReference type="InterPro" id="IPR029401">
    <property type="entry name" value="Nudix_N"/>
</dbReference>
<dbReference type="SUPFAM" id="SSF55811">
    <property type="entry name" value="Nudix"/>
    <property type="match status" value="1"/>
</dbReference>
<keyword evidence="7" id="KW-1185">Reference proteome</keyword>
<comment type="caution">
    <text evidence="6">The sequence shown here is derived from an EMBL/GenBank/DDBJ whole genome shotgun (WGS) entry which is preliminary data.</text>
</comment>
<dbReference type="PANTHER" id="PTHR43222">
    <property type="entry name" value="NUDIX HYDROLASE 23"/>
    <property type="match status" value="1"/>
</dbReference>
<dbReference type="InterPro" id="IPR015797">
    <property type="entry name" value="NUDIX_hydrolase-like_dom_sf"/>
</dbReference>
<evidence type="ECO:0000256" key="3">
    <source>
        <dbReference type="ARBA" id="ARBA00022842"/>
    </source>
</evidence>
<dbReference type="Proteomes" id="UP001500298">
    <property type="component" value="Unassembled WGS sequence"/>
</dbReference>
<evidence type="ECO:0000256" key="2">
    <source>
        <dbReference type="ARBA" id="ARBA00022801"/>
    </source>
</evidence>
<dbReference type="InterPro" id="IPR000086">
    <property type="entry name" value="NUDIX_hydrolase_dom"/>
</dbReference>
<sequence length="182" mass="20920">MNFCSHCGSNALKFEIPAGDTHHRFVCDACGTIHYQNPRIIVGCIPIYEGKVLLARRAIEPREGLWNLPAGFLENGERAEEGARREVKEETDALVEVVRLHTIFDLPEFNQVYLHFLAEMQAPHFASKTSESLEVRLFEEKDIPWEEIAFASTTFALQRYFENPTTENVHRGVFYKYKAKSL</sequence>
<dbReference type="Pfam" id="PF00293">
    <property type="entry name" value="NUDIX"/>
    <property type="match status" value="1"/>
</dbReference>
<comment type="similarity">
    <text evidence="4">Belongs to the Nudix hydrolase family.</text>
</comment>
<dbReference type="CDD" id="cd04511">
    <property type="entry name" value="NUDIX_Hydrolase"/>
    <property type="match status" value="1"/>
</dbReference>
<feature type="domain" description="Nudix hydrolase" evidence="5">
    <location>
        <begin position="37"/>
        <end position="163"/>
    </location>
</feature>
<organism evidence="6 7">
    <name type="scientific">Algivirga pacifica</name>
    <dbReference type="NCBI Taxonomy" id="1162670"/>
    <lineage>
        <taxon>Bacteria</taxon>
        <taxon>Pseudomonadati</taxon>
        <taxon>Bacteroidota</taxon>
        <taxon>Cytophagia</taxon>
        <taxon>Cytophagales</taxon>
        <taxon>Flammeovirgaceae</taxon>
        <taxon>Algivirga</taxon>
    </lineage>
</organism>
<proteinExistence type="inferred from homology"/>
<dbReference type="Gene3D" id="3.90.79.10">
    <property type="entry name" value="Nucleoside Triphosphate Pyrophosphohydrolase"/>
    <property type="match status" value="1"/>
</dbReference>
<name>A0ABP9D9X5_9BACT</name>